<keyword evidence="2" id="KW-1185">Reference proteome</keyword>
<reference evidence="1 2" key="1">
    <citation type="submission" date="2024-01" db="EMBL/GenBank/DDBJ databases">
        <title>The genomes of 5 underutilized Papilionoideae crops provide insights into root nodulation and disease resistanc.</title>
        <authorList>
            <person name="Jiang F."/>
        </authorList>
    </citation>
    <scope>NUCLEOTIDE SEQUENCE [LARGE SCALE GENOMIC DNA]</scope>
    <source>
        <strain evidence="1">JINMINGXINNONG_FW02</strain>
        <tissue evidence="1">Leaves</tissue>
    </source>
</reference>
<proteinExistence type="predicted"/>
<sequence length="108" mass="12262">MFSVKNGSLVISTAEAFLVEISDDMSRSCLYTAPCSDLSNDILKVDFFKLGSLAREMEEKRARYNCPSIGVMPTGKRDISICFVSFSLIGHRHLVSNKNWYFLKDRNK</sequence>
<evidence type="ECO:0000313" key="2">
    <source>
        <dbReference type="Proteomes" id="UP001374584"/>
    </source>
</evidence>
<name>A0AAN9QNH2_PHACN</name>
<dbReference type="EMBL" id="JAYMYR010000009">
    <property type="protein sequence ID" value="KAK7341972.1"/>
    <property type="molecule type" value="Genomic_DNA"/>
</dbReference>
<dbReference type="Proteomes" id="UP001374584">
    <property type="component" value="Unassembled WGS sequence"/>
</dbReference>
<protein>
    <submittedName>
        <fullName evidence="1">Uncharacterized protein</fullName>
    </submittedName>
</protein>
<dbReference type="AlphaFoldDB" id="A0AAN9QNH2"/>
<gene>
    <name evidence="1" type="ORF">VNO80_24913</name>
</gene>
<accession>A0AAN9QNH2</accession>
<comment type="caution">
    <text evidence="1">The sequence shown here is derived from an EMBL/GenBank/DDBJ whole genome shotgun (WGS) entry which is preliminary data.</text>
</comment>
<organism evidence="1 2">
    <name type="scientific">Phaseolus coccineus</name>
    <name type="common">Scarlet runner bean</name>
    <name type="synonym">Phaseolus multiflorus</name>
    <dbReference type="NCBI Taxonomy" id="3886"/>
    <lineage>
        <taxon>Eukaryota</taxon>
        <taxon>Viridiplantae</taxon>
        <taxon>Streptophyta</taxon>
        <taxon>Embryophyta</taxon>
        <taxon>Tracheophyta</taxon>
        <taxon>Spermatophyta</taxon>
        <taxon>Magnoliopsida</taxon>
        <taxon>eudicotyledons</taxon>
        <taxon>Gunneridae</taxon>
        <taxon>Pentapetalae</taxon>
        <taxon>rosids</taxon>
        <taxon>fabids</taxon>
        <taxon>Fabales</taxon>
        <taxon>Fabaceae</taxon>
        <taxon>Papilionoideae</taxon>
        <taxon>50 kb inversion clade</taxon>
        <taxon>NPAAA clade</taxon>
        <taxon>indigoferoid/millettioid clade</taxon>
        <taxon>Phaseoleae</taxon>
        <taxon>Phaseolus</taxon>
    </lineage>
</organism>
<evidence type="ECO:0000313" key="1">
    <source>
        <dbReference type="EMBL" id="KAK7341972.1"/>
    </source>
</evidence>